<name>A0A540LD62_MALBA</name>
<protein>
    <submittedName>
        <fullName evidence="1">Uncharacterized protein</fullName>
    </submittedName>
</protein>
<organism evidence="1 2">
    <name type="scientific">Malus baccata</name>
    <name type="common">Siberian crab apple</name>
    <name type="synonym">Pyrus baccata</name>
    <dbReference type="NCBI Taxonomy" id="106549"/>
    <lineage>
        <taxon>Eukaryota</taxon>
        <taxon>Viridiplantae</taxon>
        <taxon>Streptophyta</taxon>
        <taxon>Embryophyta</taxon>
        <taxon>Tracheophyta</taxon>
        <taxon>Spermatophyta</taxon>
        <taxon>Magnoliopsida</taxon>
        <taxon>eudicotyledons</taxon>
        <taxon>Gunneridae</taxon>
        <taxon>Pentapetalae</taxon>
        <taxon>rosids</taxon>
        <taxon>fabids</taxon>
        <taxon>Rosales</taxon>
        <taxon>Rosaceae</taxon>
        <taxon>Amygdaloideae</taxon>
        <taxon>Maleae</taxon>
        <taxon>Malus</taxon>
    </lineage>
</organism>
<dbReference type="EMBL" id="VIEB01000637">
    <property type="protein sequence ID" value="TQD84424.1"/>
    <property type="molecule type" value="Genomic_DNA"/>
</dbReference>
<proteinExistence type="predicted"/>
<sequence>MGVVRVLRAKENIYIIIVGEENVARKLLEGNPWFIKDYSFLVKLWPSYHFLDDIEADRVVYWIQAYGIPKNYYTMKNARNWDLSLVPSSRLKTPLNRGSAAISA</sequence>
<keyword evidence="2" id="KW-1185">Reference proteome</keyword>
<accession>A0A540LD62</accession>
<comment type="caution">
    <text evidence="1">The sequence shown here is derived from an EMBL/GenBank/DDBJ whole genome shotgun (WGS) entry which is preliminary data.</text>
</comment>
<dbReference type="Proteomes" id="UP000315295">
    <property type="component" value="Unassembled WGS sequence"/>
</dbReference>
<reference evidence="1 2" key="1">
    <citation type="journal article" date="2019" name="G3 (Bethesda)">
        <title>Sequencing of a Wild Apple (Malus baccata) Genome Unravels the Differences Between Cultivated and Wild Apple Species Regarding Disease Resistance and Cold Tolerance.</title>
        <authorList>
            <person name="Chen X."/>
        </authorList>
    </citation>
    <scope>NUCLEOTIDE SEQUENCE [LARGE SCALE GENOMIC DNA]</scope>
    <source>
        <strain evidence="2">cv. Shandingzi</strain>
        <tissue evidence="1">Leaves</tissue>
    </source>
</reference>
<evidence type="ECO:0000313" key="2">
    <source>
        <dbReference type="Proteomes" id="UP000315295"/>
    </source>
</evidence>
<evidence type="ECO:0000313" key="1">
    <source>
        <dbReference type="EMBL" id="TQD84424.1"/>
    </source>
</evidence>
<dbReference type="AlphaFoldDB" id="A0A540LD62"/>
<gene>
    <name evidence="1" type="ORF">C1H46_030007</name>
</gene>